<dbReference type="EC" id="1.-.-.-" evidence="4"/>
<evidence type="ECO:0000259" key="3">
    <source>
        <dbReference type="SMART" id="SM00822"/>
    </source>
</evidence>
<dbReference type="PRINTS" id="PR00080">
    <property type="entry name" value="SDRFAMILY"/>
</dbReference>
<dbReference type="InterPro" id="IPR020904">
    <property type="entry name" value="Sc_DH/Rdtase_CS"/>
</dbReference>
<reference evidence="4 5" key="1">
    <citation type="submission" date="2024-03" db="EMBL/GenBank/DDBJ databases">
        <title>Draft genome sequence of Pseudonocardia nematodicida JCM 31783.</title>
        <authorList>
            <person name="Butdee W."/>
            <person name="Duangmal K."/>
        </authorList>
    </citation>
    <scope>NUCLEOTIDE SEQUENCE [LARGE SCALE GENOMIC DNA]</scope>
    <source>
        <strain evidence="4 5">JCM 31783</strain>
    </source>
</reference>
<keyword evidence="2 4" id="KW-0560">Oxidoreductase</keyword>
<dbReference type="RefSeq" id="WP_349296042.1">
    <property type="nucleotide sequence ID" value="NZ_JBEDNQ010000001.1"/>
</dbReference>
<comment type="caution">
    <text evidence="4">The sequence shown here is derived from an EMBL/GenBank/DDBJ whole genome shotgun (WGS) entry which is preliminary data.</text>
</comment>
<dbReference type="EMBL" id="JBEDNQ010000001">
    <property type="protein sequence ID" value="MEQ3548949.1"/>
    <property type="molecule type" value="Genomic_DNA"/>
</dbReference>
<evidence type="ECO:0000313" key="4">
    <source>
        <dbReference type="EMBL" id="MEQ3548949.1"/>
    </source>
</evidence>
<evidence type="ECO:0000256" key="2">
    <source>
        <dbReference type="ARBA" id="ARBA00023002"/>
    </source>
</evidence>
<accession>A0ABV1K3B7</accession>
<dbReference type="SMART" id="SM00822">
    <property type="entry name" value="PKS_KR"/>
    <property type="match status" value="1"/>
</dbReference>
<evidence type="ECO:0000256" key="1">
    <source>
        <dbReference type="ARBA" id="ARBA00006484"/>
    </source>
</evidence>
<evidence type="ECO:0000313" key="5">
    <source>
        <dbReference type="Proteomes" id="UP001494902"/>
    </source>
</evidence>
<dbReference type="SUPFAM" id="SSF51735">
    <property type="entry name" value="NAD(P)-binding Rossmann-fold domains"/>
    <property type="match status" value="1"/>
</dbReference>
<gene>
    <name evidence="4" type="ORF">WIS52_00585</name>
</gene>
<organism evidence="4 5">
    <name type="scientific">Pseudonocardia nematodicida</name>
    <dbReference type="NCBI Taxonomy" id="1206997"/>
    <lineage>
        <taxon>Bacteria</taxon>
        <taxon>Bacillati</taxon>
        <taxon>Actinomycetota</taxon>
        <taxon>Actinomycetes</taxon>
        <taxon>Pseudonocardiales</taxon>
        <taxon>Pseudonocardiaceae</taxon>
        <taxon>Pseudonocardia</taxon>
    </lineage>
</organism>
<dbReference type="InterPro" id="IPR036291">
    <property type="entry name" value="NAD(P)-bd_dom_sf"/>
</dbReference>
<dbReference type="InterPro" id="IPR002347">
    <property type="entry name" value="SDR_fam"/>
</dbReference>
<dbReference type="CDD" id="cd05233">
    <property type="entry name" value="SDR_c"/>
    <property type="match status" value="1"/>
</dbReference>
<proteinExistence type="inferred from homology"/>
<dbReference type="InterPro" id="IPR057326">
    <property type="entry name" value="KR_dom"/>
</dbReference>
<dbReference type="PANTHER" id="PTHR42760:SF133">
    <property type="entry name" value="3-OXOACYL-[ACYL-CARRIER-PROTEIN] REDUCTASE"/>
    <property type="match status" value="1"/>
</dbReference>
<dbReference type="Pfam" id="PF13561">
    <property type="entry name" value="adh_short_C2"/>
    <property type="match status" value="1"/>
</dbReference>
<sequence length="259" mass="26928">MAWALVTGGATGIGAATVELLATGGTDVVCAGIDEPAAAELASKTAENGLPGRVRPAHVDVRDAASVRALFTRLDEAGIEAEMLVNCAGLNRRELAQDVLDESWSTVVDVNLHGTFQVCRAFADRLIASGRAGRIVNITSMLSHYGAPGFASYAASKGGVLALTRTLAVEWAPHGIRVNAVSPGYITTPLAASLLVSGRFADEVRARTPMGRIGAVEDVAPVIRFLLGDDSRFVTGQVIPVDGGITAGDLRLAPSELQR</sequence>
<dbReference type="GO" id="GO:0016491">
    <property type="term" value="F:oxidoreductase activity"/>
    <property type="evidence" value="ECO:0007669"/>
    <property type="project" value="UniProtKB-KW"/>
</dbReference>
<feature type="domain" description="Ketoreductase" evidence="3">
    <location>
        <begin position="2"/>
        <end position="184"/>
    </location>
</feature>
<name>A0ABV1K3B7_9PSEU</name>
<comment type="similarity">
    <text evidence="1">Belongs to the short-chain dehydrogenases/reductases (SDR) family.</text>
</comment>
<keyword evidence="5" id="KW-1185">Reference proteome</keyword>
<dbReference type="PRINTS" id="PR00081">
    <property type="entry name" value="GDHRDH"/>
</dbReference>
<dbReference type="Proteomes" id="UP001494902">
    <property type="component" value="Unassembled WGS sequence"/>
</dbReference>
<dbReference type="Gene3D" id="3.40.50.720">
    <property type="entry name" value="NAD(P)-binding Rossmann-like Domain"/>
    <property type="match status" value="1"/>
</dbReference>
<dbReference type="PROSITE" id="PS00061">
    <property type="entry name" value="ADH_SHORT"/>
    <property type="match status" value="1"/>
</dbReference>
<dbReference type="PANTHER" id="PTHR42760">
    <property type="entry name" value="SHORT-CHAIN DEHYDROGENASES/REDUCTASES FAMILY MEMBER"/>
    <property type="match status" value="1"/>
</dbReference>
<protein>
    <submittedName>
        <fullName evidence="4">SDR family oxidoreductase</fullName>
        <ecNumber evidence="4">1.-.-.-</ecNumber>
    </submittedName>
</protein>